<accession>A0ABR9DMM5</accession>
<dbReference type="RefSeq" id="WP_192277220.1">
    <property type="nucleotide sequence ID" value="NZ_JACZDF010000001.1"/>
</dbReference>
<keyword evidence="4" id="KW-1185">Reference proteome</keyword>
<gene>
    <name evidence="3" type="ORF">IGS67_01730</name>
</gene>
<feature type="region of interest" description="Disordered" evidence="1">
    <location>
        <begin position="39"/>
        <end position="66"/>
    </location>
</feature>
<keyword evidence="2" id="KW-0732">Signal</keyword>
<evidence type="ECO:0008006" key="5">
    <source>
        <dbReference type="Google" id="ProtNLM"/>
    </source>
</evidence>
<feature type="compositionally biased region" description="Low complexity" evidence="1">
    <location>
        <begin position="39"/>
        <end position="54"/>
    </location>
</feature>
<evidence type="ECO:0000256" key="1">
    <source>
        <dbReference type="SAM" id="MobiDB-lite"/>
    </source>
</evidence>
<proteinExistence type="predicted"/>
<sequence>MIDTPTRLRRPYALAASTAVVALTLAACSGGGATDDGVTTAPAATSTPGADPSTDVPSDAASGPEAGIVTTRWSYRPEEGSISQILDVTGDPWLVRVADDDGPSTFVELDAATGAVVAEHRLAEGLRSDECAAGPTSFVCFDREARVVRAFDRSSYEVTGTVEGVERVDAIADRQRPGMRAQPVQLAATTADGWQALDASGQVLGSWKGSAEGLDVVLWNGTWSRDGRFYEAGRTSETPLDTLAPRTLHSPTRATTLGKDRESWDLLDEKLERLGNVKNVNLRVDGPVDPGEGCPMIGWRPVTKGKLVGEAFLLDRDTFEVTELSEPIVLGLEGAACIDGTIYTTGNPVTAGRDTKLWSVTSDGTATALEDDYRDVLGKLSEQHLLLRASETAWVFDVTTGETVEKLPDLRLNNNLGPRVDMLEDGGFLFAQTTSSMTVLDYDPTATPRSD</sequence>
<feature type="signal peptide" evidence="2">
    <location>
        <begin position="1"/>
        <end position="26"/>
    </location>
</feature>
<organism evidence="3 4">
    <name type="scientific">Flavimobilis rhizosphaerae</name>
    <dbReference type="NCBI Taxonomy" id="2775421"/>
    <lineage>
        <taxon>Bacteria</taxon>
        <taxon>Bacillati</taxon>
        <taxon>Actinomycetota</taxon>
        <taxon>Actinomycetes</taxon>
        <taxon>Micrococcales</taxon>
        <taxon>Jonesiaceae</taxon>
        <taxon>Flavimobilis</taxon>
    </lineage>
</organism>
<comment type="caution">
    <text evidence="3">The sequence shown here is derived from an EMBL/GenBank/DDBJ whole genome shotgun (WGS) entry which is preliminary data.</text>
</comment>
<dbReference type="Proteomes" id="UP000642107">
    <property type="component" value="Unassembled WGS sequence"/>
</dbReference>
<dbReference type="EMBL" id="JACZDF010000001">
    <property type="protein sequence ID" value="MBD9698214.1"/>
    <property type="molecule type" value="Genomic_DNA"/>
</dbReference>
<name>A0ABR9DMM5_9MICO</name>
<evidence type="ECO:0000256" key="2">
    <source>
        <dbReference type="SAM" id="SignalP"/>
    </source>
</evidence>
<protein>
    <recommendedName>
        <fullName evidence="5">PQQ-like domain-containing protein</fullName>
    </recommendedName>
</protein>
<dbReference type="PROSITE" id="PS51257">
    <property type="entry name" value="PROKAR_LIPOPROTEIN"/>
    <property type="match status" value="1"/>
</dbReference>
<reference evidence="3 4" key="1">
    <citation type="submission" date="2020-09" db="EMBL/GenBank/DDBJ databases">
        <title>Flavimobilis rhizosphaerae sp. nov., isolated from rhizosphere soil of Spartina alterniflora.</title>
        <authorList>
            <person name="Hanqin C."/>
        </authorList>
    </citation>
    <scope>NUCLEOTIDE SEQUENCE [LARGE SCALE GENOMIC DNA]</scope>
    <source>
        <strain evidence="3 4">GY 10621</strain>
    </source>
</reference>
<evidence type="ECO:0000313" key="3">
    <source>
        <dbReference type="EMBL" id="MBD9698214.1"/>
    </source>
</evidence>
<evidence type="ECO:0000313" key="4">
    <source>
        <dbReference type="Proteomes" id="UP000642107"/>
    </source>
</evidence>
<feature type="chain" id="PRO_5046697813" description="PQQ-like domain-containing protein" evidence="2">
    <location>
        <begin position="27"/>
        <end position="451"/>
    </location>
</feature>